<evidence type="ECO:0000313" key="10">
    <source>
        <dbReference type="Proteomes" id="UP000701853"/>
    </source>
</evidence>
<evidence type="ECO:0000256" key="3">
    <source>
        <dbReference type="ARBA" id="ARBA00022750"/>
    </source>
</evidence>
<keyword evidence="3" id="KW-0378">Hydrolase</keyword>
<dbReference type="Pfam" id="PF22936">
    <property type="entry name" value="Pol_BBD"/>
    <property type="match status" value="1"/>
</dbReference>
<dbReference type="InterPro" id="IPR025724">
    <property type="entry name" value="GAG-pre-integrase_dom"/>
</dbReference>
<dbReference type="Pfam" id="PF14223">
    <property type="entry name" value="Retrotran_gag_2"/>
    <property type="match status" value="1"/>
</dbReference>
<evidence type="ECO:0000259" key="8">
    <source>
        <dbReference type="PROSITE" id="PS50994"/>
    </source>
</evidence>
<dbReference type="CDD" id="cd10233">
    <property type="entry name" value="ASKHA_NBD_HSP70_HSPA1"/>
    <property type="match status" value="1"/>
</dbReference>
<dbReference type="GO" id="GO:0005524">
    <property type="term" value="F:ATP binding"/>
    <property type="evidence" value="ECO:0007669"/>
    <property type="project" value="UniProtKB-KW"/>
</dbReference>
<dbReference type="Pfam" id="PF00012">
    <property type="entry name" value="HSP70"/>
    <property type="match status" value="2"/>
</dbReference>
<keyword evidence="3" id="KW-0064">Aspartyl protease</keyword>
<evidence type="ECO:0000256" key="5">
    <source>
        <dbReference type="ARBA" id="ARBA00023016"/>
    </source>
</evidence>
<dbReference type="Gene3D" id="3.30.420.10">
    <property type="entry name" value="Ribonuclease H-like superfamily/Ribonuclease H"/>
    <property type="match status" value="1"/>
</dbReference>
<dbReference type="GO" id="GO:0004190">
    <property type="term" value="F:aspartic-type endopeptidase activity"/>
    <property type="evidence" value="ECO:0007669"/>
    <property type="project" value="UniProtKB-KW"/>
</dbReference>
<dbReference type="SUPFAM" id="SSF56672">
    <property type="entry name" value="DNA/RNA polymerases"/>
    <property type="match status" value="1"/>
</dbReference>
<evidence type="ECO:0000256" key="1">
    <source>
        <dbReference type="ARBA" id="ARBA00007381"/>
    </source>
</evidence>
<dbReference type="FunFam" id="1.20.1270.10:FF:000016">
    <property type="entry name" value="Heat shock protein 70"/>
    <property type="match status" value="1"/>
</dbReference>
<dbReference type="GO" id="GO:0015074">
    <property type="term" value="P:DNA integration"/>
    <property type="evidence" value="ECO:0007669"/>
    <property type="project" value="InterPro"/>
</dbReference>
<dbReference type="Gene3D" id="3.90.640.10">
    <property type="entry name" value="Actin, Chain A, domain 4"/>
    <property type="match status" value="1"/>
</dbReference>
<evidence type="ECO:0000256" key="2">
    <source>
        <dbReference type="ARBA" id="ARBA00022741"/>
    </source>
</evidence>
<comment type="similarity">
    <text evidence="1">Belongs to the heat shock protein 70 family.</text>
</comment>
<dbReference type="Pfam" id="PF00665">
    <property type="entry name" value="rve"/>
    <property type="match status" value="1"/>
</dbReference>
<dbReference type="FunFam" id="3.30.30.30:FF:000019">
    <property type="entry name" value="Heat shock 70 kDa protein"/>
    <property type="match status" value="1"/>
</dbReference>
<dbReference type="PROSITE" id="PS50994">
    <property type="entry name" value="INTEGRASE"/>
    <property type="match status" value="1"/>
</dbReference>
<reference evidence="9 10" key="1">
    <citation type="journal article" date="2021" name="bioRxiv">
        <title>The Gossypium anomalum genome as a resource for cotton improvement and evolutionary analysis of hybrid incompatibility.</title>
        <authorList>
            <person name="Grover C.E."/>
            <person name="Yuan D."/>
            <person name="Arick M.A."/>
            <person name="Miller E.R."/>
            <person name="Hu G."/>
            <person name="Peterson D.G."/>
            <person name="Wendel J.F."/>
            <person name="Udall J.A."/>
        </authorList>
    </citation>
    <scope>NUCLEOTIDE SEQUENCE [LARGE SCALE GENOMIC DNA]</scope>
    <source>
        <strain evidence="9">JFW-Udall</strain>
        <tissue evidence="9">Leaf</tissue>
    </source>
</reference>
<name>A0A8J5Y8Y5_9ROSI</name>
<dbReference type="Gene3D" id="3.30.420.40">
    <property type="match status" value="2"/>
</dbReference>
<dbReference type="InterPro" id="IPR054722">
    <property type="entry name" value="PolX-like_BBD"/>
</dbReference>
<accession>A0A8J5Y8Y5</accession>
<dbReference type="InterPro" id="IPR029047">
    <property type="entry name" value="HSP70_peptide-bd_sf"/>
</dbReference>
<dbReference type="PRINTS" id="PR00301">
    <property type="entry name" value="HEATSHOCK70"/>
</dbReference>
<dbReference type="SUPFAM" id="SSF100934">
    <property type="entry name" value="Heat shock protein 70kD (HSP70), C-terminal subdomain"/>
    <property type="match status" value="1"/>
</dbReference>
<keyword evidence="5" id="KW-0346">Stress response</keyword>
<dbReference type="InterPro" id="IPR043502">
    <property type="entry name" value="DNA/RNA_pol_sf"/>
</dbReference>
<dbReference type="SUPFAM" id="SSF53098">
    <property type="entry name" value="Ribonuclease H-like"/>
    <property type="match status" value="1"/>
</dbReference>
<dbReference type="PROSITE" id="PS00329">
    <property type="entry name" value="HSP70_2"/>
    <property type="match status" value="1"/>
</dbReference>
<dbReference type="InterPro" id="IPR018181">
    <property type="entry name" value="Heat_shock_70_CS"/>
</dbReference>
<dbReference type="InterPro" id="IPR043129">
    <property type="entry name" value="ATPase_NBD"/>
</dbReference>
<evidence type="ECO:0000256" key="6">
    <source>
        <dbReference type="ARBA" id="ARBA00023186"/>
    </source>
</evidence>
<dbReference type="PROSITE" id="PS01036">
    <property type="entry name" value="HSP70_3"/>
    <property type="match status" value="1"/>
</dbReference>
<dbReference type="GO" id="GO:0003676">
    <property type="term" value="F:nucleic acid binding"/>
    <property type="evidence" value="ECO:0007669"/>
    <property type="project" value="InterPro"/>
</dbReference>
<dbReference type="GO" id="GO:0140662">
    <property type="term" value="F:ATP-dependent protein folding chaperone"/>
    <property type="evidence" value="ECO:0007669"/>
    <property type="project" value="InterPro"/>
</dbReference>
<sequence>MAAKAEGKAIRINLRTTYTFTNTERLIGDAAKNQVAMNPSNTVFDAKRLIGRRFTDPSVQSDMKHWPFKVVAGPGDKPMIVVTYKGKEKQFAAEEISSMVLTKMKEVAEAYLFQTMKNTVIIVLAYFNDSQRQATKDAGAIAGLNVLRIINEPTAAAIAYGFDKKGSKSGEKNVLIFDLGGGTFDVSLLTIEEGIFEVKATADNTHLGGEDFDNRLVNHFVQEFRRKHKKDISSNARALRRLRTACERAKRTLSSTAQTTIEIDSLYEGIDFYSNITRARFEELNMDLFRKCMEPVEKCLKDSKLDKSQVNEVVLVGGSTRIPKVQQLLQDFFNGKELCKSINPDEAVAYGAAIQPAILSGEGDDKVQDLLLLDVTPLSLGIETASGVMTVLISRNTTISTKKEQIFSTYTDNQPGVLIQVYEGERHYLRFFHGIIRLDPSGCFRSVCMDPTVDSPIGAAAHASFSNSRLIHSFSRHDTVKLDESNFIQWQFQIRLIVEGYDLQGFLDGSIPIPLKVVTMPNGTLAPNPDAALFTQQDRLLASWLLSTVNSSLLSYFISTKTACDIWSAASHLFAASSVEKVAQIRHDLHAVRKGGSTVKEYVSKIKTLCALLEASGSEVSEAEKVEVLLGGLPPEFDSVFMLVSISSESFPFQKLVDVLMAFESRQTRAVRDVPMVAHIVETPTDFDLFDREYGASDAAAVASGRAARARGYQSLPRPEGGQWVWQHPPAVHDYPQPNWAGLSTGPIGAFHAPRMSAPRACAPGAYARPSRPVVGPEAQFYTAAPRPNVTDHMFGQIDQQNVLTHGTQYVSQQSPGSPVANFVGVPTVPPKAPWRTKPCARVFDVDNSQNIGLPRISDFCASDFSYSSQFDSSHVPTQVGSSSWYPDSGASHHVCQNAADLNTTTPYSGTSELLMGNGFPTKILSVGDTVISTNSKLLQLTNVLCVPSIRKNLLSVSQFTKDNIRDGLYHFSVASPGSSTKVAQVHNIGFQASQLVPNDFTLWHNRLGHPSARIVTDVLNKCGIVSNKKNLSNICVACQKGKSHKLPFPSSNTEYVELFELVVSDLWGPTSVACEGNLYYVSFVDMSSRFTWVYLIKRKSQAIDCFRHFQNLIATQFGKHIKKFQSDWGGEFRAFASVLAEQEIIHRLSCPHTSEQNRVAEWKHRHIGETGLTLLTQVSHRIKSYMGVFRNIVTSEFLAAVVFHICAHGPVIVSRHVVFDEHRFLSLSLLSDHGDSSWQSATYIPVVQVFSSRSLNPQTPPLHVASTPSPVPDSVCAAVNSGVDSSFDTCVSLADVTASPDTDVSRAFCDSESAPLLSSEHLISGQVPCVSSGNIHAMVTPSKAGILKPKALTAEAVDFKPSVIDEIKRNPDGSVSRRKARLVAKGCSQVDVNNAFLNGDLDNEVFMHQPLRFVQFDSAGQPLVCRLKKALYGLRQAPGAWFDKLKQFLVSIGFIASKSDASLFTRLTTEVVLYILVYVDDIIIIGNDSAVIARFVDQLNAEFALKDMGDLHYFLGLEVTHSSTGCLHLCQKKYVRDLLARSSLSNAKPVHTPMISSPRLSKNDGDLLSDLTEYRSLAGALQYIILTRPDIAYAVNRICQFMHSPTTLHMVALKRILRYLCGTLDYGIVFRPSSRLSPVGYADANWGLDFDDRRSTFGYCVYFGQSPVSWCSKKQHVVSRSTAEAEYRSLAAATSDVTWLLSLLQELQVSSIDTPTIWCDSSSAVAVAANPVLHSKFKHVELDLFFVRERVAAGTIIVGEVPACDEVADILTKPLSHIVFTRFRQFLRHYLRFFQWARTKDNNLLSKFELTGIPPAPRGVPQINVCFDIDANGILNMSAEDKTAGVKNKITITNDKGRLSKEEIERMVQEAERYRAEDELLKKKVEAKNALENYAYNMRNTIKDDKIGGKLDPSDKGKMEKAIDETIEWLDRNQLAEVDELEDKLKELEGLCNPIIAKMYQDGGGGDVPMDGGAETGSGGSGAGPKIEEVD</sequence>
<dbReference type="Proteomes" id="UP000701853">
    <property type="component" value="Chromosome 12"/>
</dbReference>
<feature type="compositionally biased region" description="Gly residues" evidence="7">
    <location>
        <begin position="1975"/>
        <end position="1984"/>
    </location>
</feature>
<keyword evidence="4" id="KW-0067">ATP-binding</keyword>
<evidence type="ECO:0000313" key="9">
    <source>
        <dbReference type="EMBL" id="KAG8475111.1"/>
    </source>
</evidence>
<proteinExistence type="inferred from homology"/>
<dbReference type="OrthoDB" id="1749397at2759"/>
<dbReference type="FunFam" id="3.90.640.10:FF:000002">
    <property type="entry name" value="Heat shock 70 kDa"/>
    <property type="match status" value="1"/>
</dbReference>
<keyword evidence="2" id="KW-0547">Nucleotide-binding</keyword>
<comment type="caution">
    <text evidence="9">The sequence shown here is derived from an EMBL/GenBank/DDBJ whole genome shotgun (WGS) entry which is preliminary data.</text>
</comment>
<dbReference type="SUPFAM" id="SSF53067">
    <property type="entry name" value="Actin-like ATPase domain"/>
    <property type="match status" value="2"/>
</dbReference>
<dbReference type="SUPFAM" id="SSF100920">
    <property type="entry name" value="Heat shock protein 70kD (HSP70), peptide-binding domain"/>
    <property type="match status" value="2"/>
</dbReference>
<dbReference type="CDD" id="cd09272">
    <property type="entry name" value="RNase_HI_RT_Ty1"/>
    <property type="match status" value="1"/>
</dbReference>
<evidence type="ECO:0000256" key="4">
    <source>
        <dbReference type="ARBA" id="ARBA00022840"/>
    </source>
</evidence>
<dbReference type="InterPro" id="IPR001584">
    <property type="entry name" value="Integrase_cat-core"/>
</dbReference>
<dbReference type="Gene3D" id="3.30.30.30">
    <property type="match status" value="1"/>
</dbReference>
<dbReference type="FunFam" id="3.30.420.40:FF:000172">
    <property type="entry name" value="Heat shock 70 kDa protein"/>
    <property type="match status" value="1"/>
</dbReference>
<dbReference type="InterPro" id="IPR012337">
    <property type="entry name" value="RNaseH-like_sf"/>
</dbReference>
<dbReference type="Gene3D" id="2.60.34.10">
    <property type="entry name" value="Substrate Binding Domain Of DNAk, Chain A, domain 1"/>
    <property type="match status" value="2"/>
</dbReference>
<dbReference type="Pfam" id="PF07727">
    <property type="entry name" value="RVT_2"/>
    <property type="match status" value="1"/>
</dbReference>
<dbReference type="InterPro" id="IPR029048">
    <property type="entry name" value="HSP70_C_sf"/>
</dbReference>
<protein>
    <recommendedName>
        <fullName evidence="8">Integrase catalytic domain-containing protein</fullName>
    </recommendedName>
</protein>
<feature type="domain" description="Integrase catalytic" evidence="8">
    <location>
        <begin position="1046"/>
        <end position="1170"/>
    </location>
</feature>
<keyword evidence="10" id="KW-1185">Reference proteome</keyword>
<dbReference type="EMBL" id="JAHUZN010000012">
    <property type="protein sequence ID" value="KAG8475111.1"/>
    <property type="molecule type" value="Genomic_DNA"/>
</dbReference>
<dbReference type="PANTHER" id="PTHR19375">
    <property type="entry name" value="HEAT SHOCK PROTEIN 70KDA"/>
    <property type="match status" value="1"/>
</dbReference>
<keyword evidence="6" id="KW-0143">Chaperone</keyword>
<dbReference type="InterPro" id="IPR036397">
    <property type="entry name" value="RNaseH_sf"/>
</dbReference>
<keyword evidence="3" id="KW-0645">Protease</keyword>
<dbReference type="Pfam" id="PF13976">
    <property type="entry name" value="gag_pre-integrs"/>
    <property type="match status" value="1"/>
</dbReference>
<dbReference type="InterPro" id="IPR013126">
    <property type="entry name" value="Hsp_70_fam"/>
</dbReference>
<dbReference type="Gene3D" id="1.20.1270.10">
    <property type="match status" value="1"/>
</dbReference>
<organism evidence="9 10">
    <name type="scientific">Gossypium anomalum</name>
    <dbReference type="NCBI Taxonomy" id="47600"/>
    <lineage>
        <taxon>Eukaryota</taxon>
        <taxon>Viridiplantae</taxon>
        <taxon>Streptophyta</taxon>
        <taxon>Embryophyta</taxon>
        <taxon>Tracheophyta</taxon>
        <taxon>Spermatophyta</taxon>
        <taxon>Magnoliopsida</taxon>
        <taxon>eudicotyledons</taxon>
        <taxon>Gunneridae</taxon>
        <taxon>Pentapetalae</taxon>
        <taxon>rosids</taxon>
        <taxon>malvids</taxon>
        <taxon>Malvales</taxon>
        <taxon>Malvaceae</taxon>
        <taxon>Malvoideae</taxon>
        <taxon>Gossypium</taxon>
    </lineage>
</organism>
<feature type="region of interest" description="Disordered" evidence="7">
    <location>
        <begin position="1963"/>
        <end position="1992"/>
    </location>
</feature>
<dbReference type="InterPro" id="IPR013103">
    <property type="entry name" value="RVT_2"/>
</dbReference>
<gene>
    <name evidence="9" type="ORF">CXB51_032011</name>
</gene>
<evidence type="ECO:0000256" key="7">
    <source>
        <dbReference type="SAM" id="MobiDB-lite"/>
    </source>
</evidence>